<dbReference type="Gene3D" id="2.40.320.10">
    <property type="entry name" value="Hypothetical Protein Pfu-838710-001"/>
    <property type="match status" value="1"/>
</dbReference>
<dbReference type="InterPro" id="IPR033469">
    <property type="entry name" value="CYTH-like_dom_sf"/>
</dbReference>
<evidence type="ECO:0000259" key="1">
    <source>
        <dbReference type="PROSITE" id="PS51707"/>
    </source>
</evidence>
<gene>
    <name evidence="2" type="ORF">METZ01_LOCUS224673</name>
</gene>
<organism evidence="2">
    <name type="scientific">marine metagenome</name>
    <dbReference type="NCBI Taxonomy" id="408172"/>
    <lineage>
        <taxon>unclassified sequences</taxon>
        <taxon>metagenomes</taxon>
        <taxon>ecological metagenomes</taxon>
    </lineage>
</organism>
<proteinExistence type="predicted"/>
<accession>A0A382GA79</accession>
<reference evidence="2" key="1">
    <citation type="submission" date="2018-05" db="EMBL/GenBank/DDBJ databases">
        <authorList>
            <person name="Lanie J.A."/>
            <person name="Ng W.-L."/>
            <person name="Kazmierczak K.M."/>
            <person name="Andrzejewski T.M."/>
            <person name="Davidsen T.M."/>
            <person name="Wayne K.J."/>
            <person name="Tettelin H."/>
            <person name="Glass J.I."/>
            <person name="Rusch D."/>
            <person name="Podicherti R."/>
            <person name="Tsui H.-C.T."/>
            <person name="Winkler M.E."/>
        </authorList>
    </citation>
    <scope>NUCLEOTIDE SEQUENCE</scope>
</reference>
<dbReference type="SUPFAM" id="SSF55154">
    <property type="entry name" value="CYTH-like phosphatases"/>
    <property type="match status" value="1"/>
</dbReference>
<protein>
    <recommendedName>
        <fullName evidence="1">CYTH domain-containing protein</fullName>
    </recommendedName>
</protein>
<name>A0A382GA79_9ZZZZ</name>
<dbReference type="AlphaFoldDB" id="A0A382GA79"/>
<sequence length="189" mass="22070">MAEFVEREIKLRFETTGAARKTVESIGATTRRPRQLQDDRLLDWTDRRLYRNRCTLRIRDQEGSALFTFKGPPQGGPMKIREELETTVSDGALLLRMLDQIGLHVWFRYQKYREEYEYKHVVITIDETPIGTFVELEGNEQGIKETADIMGFTPSDYVLESYHALFIAECRARKLSITDMIFDQVPSLR</sequence>
<dbReference type="PROSITE" id="PS51707">
    <property type="entry name" value="CYTH"/>
    <property type="match status" value="1"/>
</dbReference>
<dbReference type="InterPro" id="IPR023577">
    <property type="entry name" value="CYTH_domain"/>
</dbReference>
<dbReference type="CDD" id="cd07890">
    <property type="entry name" value="CYTH-like_AC_IV-like"/>
    <property type="match status" value="1"/>
</dbReference>
<dbReference type="Pfam" id="PF01928">
    <property type="entry name" value="CYTH"/>
    <property type="match status" value="1"/>
</dbReference>
<dbReference type="PANTHER" id="PTHR21028">
    <property type="entry name" value="SI:CH211-156B7.4"/>
    <property type="match status" value="1"/>
</dbReference>
<dbReference type="InterPro" id="IPR008173">
    <property type="entry name" value="Adenylyl_cyclase_CyaB"/>
</dbReference>
<feature type="domain" description="CYTH" evidence="1">
    <location>
        <begin position="4"/>
        <end position="168"/>
    </location>
</feature>
<dbReference type="PANTHER" id="PTHR21028:SF2">
    <property type="entry name" value="CYTH DOMAIN-CONTAINING PROTEIN"/>
    <property type="match status" value="1"/>
</dbReference>
<dbReference type="SMART" id="SM01118">
    <property type="entry name" value="CYTH"/>
    <property type="match status" value="1"/>
</dbReference>
<dbReference type="EMBL" id="UINC01054293">
    <property type="protein sequence ID" value="SVB71819.1"/>
    <property type="molecule type" value="Genomic_DNA"/>
</dbReference>
<evidence type="ECO:0000313" key="2">
    <source>
        <dbReference type="EMBL" id="SVB71819.1"/>
    </source>
</evidence>